<protein>
    <submittedName>
        <fullName evidence="1">Uncharacterized protein</fullName>
    </submittedName>
</protein>
<reference evidence="1 2" key="1">
    <citation type="submission" date="2016-11" db="EMBL/GenBank/DDBJ databases">
        <authorList>
            <person name="Jaros S."/>
            <person name="Januszkiewicz K."/>
            <person name="Wedrychowicz H."/>
        </authorList>
    </citation>
    <scope>NUCLEOTIDE SEQUENCE [LARGE SCALE GENOMIC DNA]</scope>
    <source>
        <strain evidence="1 2">DSM 26910</strain>
    </source>
</reference>
<name>A0A1M5F7L6_9BACT</name>
<evidence type="ECO:0000313" key="1">
    <source>
        <dbReference type="EMBL" id="SHF87092.1"/>
    </source>
</evidence>
<dbReference type="EMBL" id="FQUM01000011">
    <property type="protein sequence ID" value="SHF87092.1"/>
    <property type="molecule type" value="Genomic_DNA"/>
</dbReference>
<sequence length="31" mass="3756">MKHNREKTLNIEFDLVKSNSMFVFRSIDKID</sequence>
<dbReference type="Proteomes" id="UP000184164">
    <property type="component" value="Unassembled WGS sequence"/>
</dbReference>
<evidence type="ECO:0000313" key="2">
    <source>
        <dbReference type="Proteomes" id="UP000184164"/>
    </source>
</evidence>
<proteinExistence type="predicted"/>
<gene>
    <name evidence="1" type="ORF">SAMN05444274_11137</name>
</gene>
<organism evidence="1 2">
    <name type="scientific">Mariniphaga anaerophila</name>
    <dbReference type="NCBI Taxonomy" id="1484053"/>
    <lineage>
        <taxon>Bacteria</taxon>
        <taxon>Pseudomonadati</taxon>
        <taxon>Bacteroidota</taxon>
        <taxon>Bacteroidia</taxon>
        <taxon>Marinilabiliales</taxon>
        <taxon>Prolixibacteraceae</taxon>
        <taxon>Mariniphaga</taxon>
    </lineage>
</organism>
<keyword evidence="2" id="KW-1185">Reference proteome</keyword>
<dbReference type="AlphaFoldDB" id="A0A1M5F7L6"/>
<accession>A0A1M5F7L6</accession>